<dbReference type="SUPFAM" id="SSF75712">
    <property type="entry name" value="Rad50 coiled-coil Zn hook"/>
    <property type="match status" value="1"/>
</dbReference>
<feature type="coiled-coil region" evidence="1">
    <location>
        <begin position="946"/>
        <end position="976"/>
    </location>
</feature>
<dbReference type="Pfam" id="PF00149">
    <property type="entry name" value="Metallophos"/>
    <property type="match status" value="1"/>
</dbReference>
<keyword evidence="4" id="KW-1185">Reference proteome</keyword>
<keyword evidence="3" id="KW-0614">Plasmid</keyword>
<proteinExistence type="predicted"/>
<dbReference type="AlphaFoldDB" id="D3PEM5"/>
<dbReference type="PANTHER" id="PTHR32114">
    <property type="entry name" value="ABC TRANSPORTER ABCH.3"/>
    <property type="match status" value="1"/>
</dbReference>
<geneLocation type="plasmid" evidence="3 4">
    <name>megaplasmid pDF308</name>
</geneLocation>
<dbReference type="OrthoDB" id="9773856at2"/>
<evidence type="ECO:0000313" key="4">
    <source>
        <dbReference type="Proteomes" id="UP000001520"/>
    </source>
</evidence>
<sequence>MKCLIIGDRHVYIDTYDIYLEQRSALLSWLRENTDIDFIVETGDFFHLRKTVSKKFISDVLQKEFEFFTELKNINPELIYYKILGNHDILSENMDSLLKVFNYLDNVEIIDHTKEVDFSYKHKGVFVPYLNSLDSIDYKELENITSNLDTKNINILFSHNFPYFIGGNDIVLPKKVLNKYQRVFLGHYHNYIQKDNVVIVGSTHQVRIDEYNVNKYVFVYDLDTNQFTKFELPYTKYKEIIIQNEHDLQAILSDPTKREQFEKDVRDNYVILKVSDLNLYNQIESSFNVVNAHLKLDQNIIDNTLDNLEDGESDERLLNIEEVVTQEVENKIPLYFSDLTEQDKEELKNEILQIIYQNLQIPHKSIMDKQLVFDKLELKNFIIADDITIDFNELKNDLYFVKGLKLDDVKSDSNGAGKSLLFVKSILYCLYGKSRLVSDKQLFNERSGYVKLTIRNNYTGDVYEIERGIKKEKGRNKDKLVYYVQIFKNGVNISHKEKQATQKIIEDEILNKRLLTNLYILDGSSFTENFFNLEPSKQIEFLSELTLLDFIDTVNETLTEILKGSNKKSSDNSLGILGKKEQLQSQLQLLRTQLEEENEETIQKQMTEINKQIEIYHKEKQKQLEELSKEAESYKKTGLQKKQELQIIQQNLSKLDHNLKEFLQQAKISILSHIEKNVDSIENIQNKYKNLQDDYNKQLKEADTKWTAYYNNTNSKIQKFKKELNEKIALISKNKATIQSNNKLIQQYLNKIKEFEQKKFKEGDLCNTCKTELKGNALKNANSYLEQEIVNYTKEVNTLQEQNVALENQIPVLEADIRKLESLIKEGEDRINTAKERYILKKESLKNEFNEKGKFYKLIFNYIDKVNNIFYNFSGILQYPQDIVGLDTVISDLNNQYNKLQQDILKGKELYTNKKSELDIIHNKYAAIINQINIVKNQENPHDRSLKLLKRSLDVVKQKREQVKKLEKELTKIIREETKIRLLLDIFSKKGLKQKLLRRYLNALSNIFKQQILSYGSGSIEFTERNGKLNVLLYHRGKLKNFNDLSSGEKVRYIMAFHESIAILFQKIYNLSCNIRTYDEILANLDTIGTSEILKSIRKAIKNENIKVFLIDHTGLKDIFNENIIYVCNYNNKVHYINNKENFIAWVYPYYRDNKILNNEVKFYINNLLQNIDNLDEYVKNNKNNTLEAGPDLMQIF</sequence>
<dbReference type="GO" id="GO:0016787">
    <property type="term" value="F:hydrolase activity"/>
    <property type="evidence" value="ECO:0007669"/>
    <property type="project" value="InterPro"/>
</dbReference>
<dbReference type="Gene3D" id="1.10.287.1490">
    <property type="match status" value="1"/>
</dbReference>
<gene>
    <name evidence="3" type="ordered locus">DEFDS_P042</name>
</gene>
<evidence type="ECO:0000313" key="3">
    <source>
        <dbReference type="EMBL" id="BAI81667.1"/>
    </source>
</evidence>
<evidence type="ECO:0000259" key="2">
    <source>
        <dbReference type="Pfam" id="PF00149"/>
    </source>
</evidence>
<dbReference type="KEGG" id="ddf:DEFDS_P042"/>
<keyword evidence="1" id="KW-0175">Coiled coil</keyword>
<feature type="coiled-coil region" evidence="1">
    <location>
        <begin position="782"/>
        <end position="837"/>
    </location>
</feature>
<feature type="domain" description="Calcineurin-like phosphoesterase" evidence="2">
    <location>
        <begin position="1"/>
        <end position="191"/>
    </location>
</feature>
<dbReference type="PANTHER" id="PTHR32114:SF2">
    <property type="entry name" value="ABC TRANSPORTER ABCH.3"/>
    <property type="match status" value="1"/>
</dbReference>
<protein>
    <recommendedName>
        <fullName evidence="2">Calcineurin-like phosphoesterase domain-containing protein</fullName>
    </recommendedName>
</protein>
<dbReference type="SUPFAM" id="SSF56300">
    <property type="entry name" value="Metallo-dependent phosphatases"/>
    <property type="match status" value="1"/>
</dbReference>
<reference evidence="3 4" key="1">
    <citation type="journal article" date="2010" name="DNA Res.">
        <title>Bacterial lifestyle in a deep-sea hydrothermal vent chimney revealed by the genome sequence of the thermophilic bacterium Deferribacter desulfuricans SSM1.</title>
        <authorList>
            <person name="Takaki Y."/>
            <person name="Shimamura S."/>
            <person name="Nakagawa S."/>
            <person name="Fukuhara Y."/>
            <person name="Horikawa H."/>
            <person name="Ankai A."/>
            <person name="Harada T."/>
            <person name="Hosoyama A."/>
            <person name="Oguchi A."/>
            <person name="Fukui S."/>
            <person name="Fujita N."/>
            <person name="Takami H."/>
            <person name="Takai K."/>
        </authorList>
    </citation>
    <scope>NUCLEOTIDE SEQUENCE [LARGE SCALE GENOMIC DNA]</scope>
    <source>
        <strain evidence="4">DSM 14783 / JCM 11476 / NBRC 101012 / SSM1</strain>
        <plasmid evidence="4">Plasmid megaplasmid pDF308</plasmid>
    </source>
</reference>
<dbReference type="Gene3D" id="3.60.21.10">
    <property type="match status" value="1"/>
</dbReference>
<dbReference type="RefSeq" id="WP_013008908.1">
    <property type="nucleotide sequence ID" value="NC_013940.1"/>
</dbReference>
<accession>D3PEM5</accession>
<dbReference type="eggNOG" id="COG0420">
    <property type="taxonomic scope" value="Bacteria"/>
</dbReference>
<dbReference type="Gene3D" id="3.40.50.300">
    <property type="entry name" value="P-loop containing nucleotide triphosphate hydrolases"/>
    <property type="match status" value="2"/>
</dbReference>
<dbReference type="Proteomes" id="UP000001520">
    <property type="component" value="Plasmid megaplasmid pDF308"/>
</dbReference>
<organism evidence="3 4">
    <name type="scientific">Deferribacter desulfuricans (strain DSM 14783 / JCM 11476 / NBRC 101012 / SSM1)</name>
    <dbReference type="NCBI Taxonomy" id="639282"/>
    <lineage>
        <taxon>Bacteria</taxon>
        <taxon>Pseudomonadati</taxon>
        <taxon>Deferribacterota</taxon>
        <taxon>Deferribacteres</taxon>
        <taxon>Deferribacterales</taxon>
        <taxon>Deferribacteraceae</taxon>
        <taxon>Deferribacter</taxon>
    </lineage>
</organism>
<feature type="coiled-coil region" evidence="1">
    <location>
        <begin position="883"/>
        <end position="910"/>
    </location>
</feature>
<dbReference type="InterPro" id="IPR004843">
    <property type="entry name" value="Calcineurin-like_PHP"/>
</dbReference>
<dbReference type="SUPFAM" id="SSF52540">
    <property type="entry name" value="P-loop containing nucleoside triphosphate hydrolases"/>
    <property type="match status" value="1"/>
</dbReference>
<dbReference type="eggNOG" id="COG0419">
    <property type="taxonomic scope" value="Bacteria"/>
</dbReference>
<dbReference type="InterPro" id="IPR027417">
    <property type="entry name" value="P-loop_NTPase"/>
</dbReference>
<feature type="coiled-coil region" evidence="1">
    <location>
        <begin position="580"/>
        <end position="758"/>
    </location>
</feature>
<dbReference type="EMBL" id="AP011530">
    <property type="protein sequence ID" value="BAI81667.1"/>
    <property type="molecule type" value="Genomic_DNA"/>
</dbReference>
<evidence type="ECO:0000256" key="1">
    <source>
        <dbReference type="SAM" id="Coils"/>
    </source>
</evidence>
<name>D3PEM5_DEFDS</name>
<dbReference type="HOGENOM" id="CLU_271131_0_0_0"/>
<dbReference type="InterPro" id="IPR029052">
    <property type="entry name" value="Metallo-depent_PP-like"/>
</dbReference>